<keyword evidence="3" id="KW-1185">Reference proteome</keyword>
<reference evidence="2 3" key="1">
    <citation type="submission" date="2023-01" db="EMBL/GenBank/DDBJ databases">
        <authorList>
            <person name="Lee S.H."/>
            <person name="Jung H.S."/>
            <person name="Yun J.U."/>
        </authorList>
    </citation>
    <scope>NUCLEOTIDE SEQUENCE [LARGE SCALE GENOMIC DNA]</scope>
    <source>
        <strain evidence="2 3">CBA3646</strain>
    </source>
</reference>
<feature type="signal peptide" evidence="1">
    <location>
        <begin position="1"/>
        <end position="19"/>
    </location>
</feature>
<gene>
    <name evidence="2" type="ORF">O6R05_00520</name>
</gene>
<sequence>MKKLNVLALSALLLLVACGDDYGSQFKGKTYQSDNGQVVVEFNRSDVKITTPQGETEYDDPKFDRKTMTINANGMDPIQVNDDDNLTVGGVAVEKK</sequence>
<evidence type="ECO:0008006" key="4">
    <source>
        <dbReference type="Google" id="ProtNLM"/>
    </source>
</evidence>
<dbReference type="PROSITE" id="PS51257">
    <property type="entry name" value="PROKAR_LIPOPROTEIN"/>
    <property type="match status" value="1"/>
</dbReference>
<name>A0ABY7QTH5_9FIRM</name>
<organism evidence="2 3">
    <name type="scientific">Peptoniphilus equinus</name>
    <dbReference type="NCBI Taxonomy" id="3016343"/>
    <lineage>
        <taxon>Bacteria</taxon>
        <taxon>Bacillati</taxon>
        <taxon>Bacillota</taxon>
        <taxon>Tissierellia</taxon>
        <taxon>Tissierellales</taxon>
        <taxon>Peptoniphilaceae</taxon>
        <taxon>Peptoniphilus</taxon>
    </lineage>
</organism>
<protein>
    <recommendedName>
        <fullName evidence="4">Lipoprotein</fullName>
    </recommendedName>
</protein>
<dbReference type="RefSeq" id="WP_271191610.1">
    <property type="nucleotide sequence ID" value="NZ_CP115667.1"/>
</dbReference>
<feature type="chain" id="PRO_5045190133" description="Lipoprotein" evidence="1">
    <location>
        <begin position="20"/>
        <end position="96"/>
    </location>
</feature>
<accession>A0ABY7QTH5</accession>
<dbReference type="Proteomes" id="UP001210339">
    <property type="component" value="Chromosome"/>
</dbReference>
<evidence type="ECO:0000256" key="1">
    <source>
        <dbReference type="SAM" id="SignalP"/>
    </source>
</evidence>
<evidence type="ECO:0000313" key="3">
    <source>
        <dbReference type="Proteomes" id="UP001210339"/>
    </source>
</evidence>
<keyword evidence="1" id="KW-0732">Signal</keyword>
<proteinExistence type="predicted"/>
<evidence type="ECO:0000313" key="2">
    <source>
        <dbReference type="EMBL" id="WBW50079.1"/>
    </source>
</evidence>
<dbReference type="EMBL" id="CP115667">
    <property type="protein sequence ID" value="WBW50079.1"/>
    <property type="molecule type" value="Genomic_DNA"/>
</dbReference>